<dbReference type="PaxDb" id="224325-AF_1637"/>
<dbReference type="Pfam" id="PF22578">
    <property type="entry name" value="GGR_cat"/>
    <property type="match status" value="1"/>
</dbReference>
<dbReference type="HOGENOM" id="CLU_024648_0_0_2"/>
<dbReference type="Gene3D" id="3.50.50.60">
    <property type="entry name" value="FAD/NAD(P)-binding domain"/>
    <property type="match status" value="1"/>
</dbReference>
<dbReference type="PANTHER" id="PTHR42685">
    <property type="entry name" value="GERANYLGERANYL DIPHOSPHATE REDUCTASE"/>
    <property type="match status" value="1"/>
</dbReference>
<dbReference type="GO" id="GO:0016628">
    <property type="term" value="F:oxidoreductase activity, acting on the CH-CH group of donors, NAD or NADP as acceptor"/>
    <property type="evidence" value="ECO:0007669"/>
    <property type="project" value="InterPro"/>
</dbReference>
<dbReference type="PIR" id="D69454">
    <property type="entry name" value="D69454"/>
</dbReference>
<dbReference type="AlphaFoldDB" id="O28636"/>
<dbReference type="InterPro" id="IPR036188">
    <property type="entry name" value="FAD/NAD-bd_sf"/>
</dbReference>
<dbReference type="PROSITE" id="PS50042">
    <property type="entry name" value="CNMP_BINDING_3"/>
    <property type="match status" value="1"/>
</dbReference>
<dbReference type="InterPro" id="IPR050407">
    <property type="entry name" value="Geranylgeranyl_reductase"/>
</dbReference>
<evidence type="ECO:0000313" key="2">
    <source>
        <dbReference type="EMBL" id="AAB89604.1"/>
    </source>
</evidence>
<dbReference type="InterPro" id="IPR011777">
    <property type="entry name" value="Geranylgeranyl_Rdtase_fam"/>
</dbReference>
<dbReference type="DNASU" id="1484860"/>
<gene>
    <name evidence="2" type="ordered locus">AF_1637</name>
</gene>
<name>O28636_ARCFU</name>
<dbReference type="NCBIfam" id="TIGR02032">
    <property type="entry name" value="GG-red-SF"/>
    <property type="match status" value="1"/>
</dbReference>
<reference evidence="2 3" key="1">
    <citation type="journal article" date="1997" name="Nature">
        <title>The complete genome sequence of the hyperthermophilic, sulphate-reducing archaeon Archaeoglobus fulgidus.</title>
        <authorList>
            <person name="Klenk H.P."/>
            <person name="Clayton R.A."/>
            <person name="Tomb J."/>
            <person name="White O."/>
            <person name="Nelson K.E."/>
            <person name="Ketchum K.A."/>
            <person name="Dodson R.J."/>
            <person name="Gwinn M."/>
            <person name="Hickey E.K."/>
            <person name="Peterson J.D."/>
            <person name="Richardson D.L."/>
            <person name="Kerlavage A.R."/>
            <person name="Graham D.E."/>
            <person name="Kyrpides N.C."/>
            <person name="Fleischmann R.D."/>
            <person name="Quackenbush J."/>
            <person name="Lee N.H."/>
            <person name="Sutton G.G."/>
            <person name="Gill S."/>
            <person name="Kirkness E.F."/>
            <person name="Dougherty B.A."/>
            <person name="McKenney K."/>
            <person name="Adams M.D."/>
            <person name="Loftus B."/>
            <person name="Peterson S."/>
            <person name="Reich C.I."/>
            <person name="McNeil L.K."/>
            <person name="Badger J.H."/>
            <person name="Glodek A."/>
            <person name="Zhou L."/>
            <person name="Overbeek R."/>
            <person name="Gocayne J.D."/>
            <person name="Weidman J.F."/>
            <person name="McDonald L."/>
            <person name="Utterback T."/>
            <person name="Cotton M.D."/>
            <person name="Spriggs T."/>
            <person name="Artiach P."/>
            <person name="Kaine B.P."/>
            <person name="Sykes S.M."/>
            <person name="Sadow P.W."/>
            <person name="D'Andrea K.P."/>
            <person name="Bowman C."/>
            <person name="Fujii C."/>
            <person name="Garland S.A."/>
            <person name="Mason T.M."/>
            <person name="Olsen G.J."/>
            <person name="Fraser C.M."/>
            <person name="Smith H.O."/>
            <person name="Woese C.R."/>
            <person name="Venter J.C."/>
        </authorList>
    </citation>
    <scope>NUCLEOTIDE SEQUENCE [LARGE SCALE GENOMIC DNA]</scope>
    <source>
        <strain evidence="3">ATCC 49558 / DSM 4304 / JCM 9628 / NBRC 100126 / VC-16</strain>
    </source>
</reference>
<dbReference type="PANTHER" id="PTHR42685:SF22">
    <property type="entry name" value="CONDITIONED MEDIUM FACTOR RECEPTOR 1"/>
    <property type="match status" value="1"/>
</dbReference>
<feature type="domain" description="Cyclic nucleotide-binding" evidence="1">
    <location>
        <begin position="116"/>
        <end position="159"/>
    </location>
</feature>
<evidence type="ECO:0000259" key="1">
    <source>
        <dbReference type="PROSITE" id="PS50042"/>
    </source>
</evidence>
<dbReference type="InterPro" id="IPR054715">
    <property type="entry name" value="GGR_cat"/>
</dbReference>
<dbReference type="PhylomeDB" id="O28636"/>
<evidence type="ECO:0000313" key="3">
    <source>
        <dbReference type="Proteomes" id="UP000002199"/>
    </source>
</evidence>
<dbReference type="InterPro" id="IPR000595">
    <property type="entry name" value="cNMP-bd_dom"/>
</dbReference>
<dbReference type="Proteomes" id="UP000002199">
    <property type="component" value="Chromosome"/>
</dbReference>
<dbReference type="eggNOG" id="arCOG00570">
    <property type="taxonomic scope" value="Archaea"/>
</dbReference>
<proteinExistence type="predicted"/>
<dbReference type="STRING" id="224325.AF_1637"/>
<dbReference type="EnsemblBacteria" id="AAB89604">
    <property type="protein sequence ID" value="AAB89604"/>
    <property type="gene ID" value="AF_1637"/>
</dbReference>
<sequence length="394" mass="43766">MKFGENFKNLMPSFTMDVVVAGVGIAGAFALRALDKSLDVVGIDKREKLGYPVECGEIIPTKREMKALLPDLDDYSLFDIPKRFESNLTKEVHFVLPNGKTFEIDFEFHVVRRDEMIQTIAEESSHKLLLNKRIKAFRDGKIVLEEGEVGAEVYVASDGPNSKIARSLGMPKPELSPAKQYVMKGVECNEDVVYMYIGRKISPGAYAWIIPKGKGVANVGIGFRPEYASRGDTIVKALDHFVREYPYSSPFLKDAEVVSSIGAVVPIDRPFESAVKGNVLFAGDAASMVISHVGGGIPTAMVAGDAAARVINGFFNGENDLQLYDSLWKKYLYKPLMNAYTIKRIWDRFSDSDDKVSRLLSLASNADMNKILRCRIPLKIKLLSPFLPIVQKLI</sequence>
<dbReference type="KEGG" id="afu:AF_1637"/>
<dbReference type="EMBL" id="AE000782">
    <property type="protein sequence ID" value="AAB89604.1"/>
    <property type="molecule type" value="Genomic_DNA"/>
</dbReference>
<accession>O28636</accession>
<protein>
    <submittedName>
        <fullName evidence="2">Bacteriochlorophyll synthase, 43 kDa subunit (ChlP-3)</fullName>
    </submittedName>
</protein>
<keyword evidence="3" id="KW-1185">Reference proteome</keyword>
<organism evidence="2 3">
    <name type="scientific">Archaeoglobus fulgidus (strain ATCC 49558 / DSM 4304 / JCM 9628 / NBRC 100126 / VC-16)</name>
    <dbReference type="NCBI Taxonomy" id="224325"/>
    <lineage>
        <taxon>Archaea</taxon>
        <taxon>Methanobacteriati</taxon>
        <taxon>Methanobacteriota</taxon>
        <taxon>Archaeoglobi</taxon>
        <taxon>Archaeoglobales</taxon>
        <taxon>Archaeoglobaceae</taxon>
        <taxon>Archaeoglobus</taxon>
    </lineage>
</organism>
<dbReference type="SUPFAM" id="SSF51905">
    <property type="entry name" value="FAD/NAD(P)-binding domain"/>
    <property type="match status" value="1"/>
</dbReference>